<feature type="domain" description="SWIM-type" evidence="2">
    <location>
        <begin position="73"/>
        <end position="104"/>
    </location>
</feature>
<organism evidence="3 4">
    <name type="scientific">Tetzosporium hominis</name>
    <dbReference type="NCBI Taxonomy" id="2020506"/>
    <lineage>
        <taxon>Bacteria</taxon>
        <taxon>Bacillati</taxon>
        <taxon>Bacillota</taxon>
        <taxon>Bacilli</taxon>
        <taxon>Bacillales</taxon>
        <taxon>Caryophanaceae</taxon>
        <taxon>Tetzosporium</taxon>
    </lineage>
</organism>
<dbReference type="PROSITE" id="PS50966">
    <property type="entry name" value="ZF_SWIM"/>
    <property type="match status" value="1"/>
</dbReference>
<dbReference type="Proteomes" id="UP000217065">
    <property type="component" value="Unassembled WGS sequence"/>
</dbReference>
<dbReference type="EMBL" id="NOKQ01000220">
    <property type="protein sequence ID" value="OZS77725.1"/>
    <property type="molecule type" value="Genomic_DNA"/>
</dbReference>
<dbReference type="OrthoDB" id="7593573at2"/>
<keyword evidence="1" id="KW-0863">Zinc-finger</keyword>
<gene>
    <name evidence="3" type="ORF">CF394_10980</name>
</gene>
<keyword evidence="1" id="KW-0862">Zinc</keyword>
<evidence type="ECO:0000313" key="4">
    <source>
        <dbReference type="Proteomes" id="UP000217065"/>
    </source>
</evidence>
<name>A0A264W2C8_9BACL</name>
<evidence type="ECO:0000313" key="3">
    <source>
        <dbReference type="EMBL" id="OZS77725.1"/>
    </source>
</evidence>
<evidence type="ECO:0000256" key="1">
    <source>
        <dbReference type="PROSITE-ProRule" id="PRU00325"/>
    </source>
</evidence>
<dbReference type="InterPro" id="IPR007527">
    <property type="entry name" value="Znf_SWIM"/>
</dbReference>
<sequence length="522" mass="62082">MKGMTVQRLLTFYEEPVQDFMKQLDQDLLAGVAQDDSLVRSAQSFVRNGAVQLVDYAPVRHEADFVVRDVQDAYVHISFYEHLSCSCSGRKMCRHQAAVLFYLYQHIDSLSEWVKAWRSKADRQSISEIQNNRTPLAWEQYANTLLNQLVIQDHASSFFLMEFALGDYKRQMQRIRPLEREWHVLFDTSVTLMTLIKLWPTFNSFSRENERGRVRYYLDETIQDLKHQFKQLHGQPRFFAADPFYERIVRYVKYLLTDAEGYFAQRSELYTHYWTELGTQKQARVKELDFLEKHSETKDGHSLLQLRQLFYFQLGQTERLLATMKDVPAEEVSSYLSLIQFAIEQYEIQMATQLFERLLPAIETFLDTEVRASRLIYTLRTIERQLDLSDEAKLQFYRMLIPFTLEPYSGYLIDNERYEEWADLHLYCQSGITYAETCGLDLVKEHAPFVVMPLYHLNVVREINEKKRDSYKQAVRHLKKMKQLAKAANETVYWNQYVQEIREKFRRLRAFQQEMEKGNLAL</sequence>
<protein>
    <recommendedName>
        <fullName evidence="2">SWIM-type domain-containing protein</fullName>
    </recommendedName>
</protein>
<dbReference type="RefSeq" id="WP_094943659.1">
    <property type="nucleotide sequence ID" value="NZ_NOKQ01000220.1"/>
</dbReference>
<keyword evidence="4" id="KW-1185">Reference proteome</keyword>
<reference evidence="3 4" key="1">
    <citation type="submission" date="2017-07" db="EMBL/GenBank/DDBJ databases">
        <title>Tetzosporium hominis gen.nov. sp.nov.</title>
        <authorList>
            <person name="Tetz G."/>
            <person name="Tetz V."/>
        </authorList>
    </citation>
    <scope>NUCLEOTIDE SEQUENCE [LARGE SCALE GENOMIC DNA]</scope>
    <source>
        <strain evidence="3 4">VT-49</strain>
    </source>
</reference>
<accession>A0A264W2C8</accession>
<proteinExistence type="predicted"/>
<comment type="caution">
    <text evidence="3">The sequence shown here is derived from an EMBL/GenBank/DDBJ whole genome shotgun (WGS) entry which is preliminary data.</text>
</comment>
<evidence type="ECO:0000259" key="2">
    <source>
        <dbReference type="PROSITE" id="PS50966"/>
    </source>
</evidence>
<dbReference type="AlphaFoldDB" id="A0A264W2C8"/>
<keyword evidence="1" id="KW-0479">Metal-binding</keyword>
<dbReference type="GO" id="GO:0008270">
    <property type="term" value="F:zinc ion binding"/>
    <property type="evidence" value="ECO:0007669"/>
    <property type="project" value="UniProtKB-KW"/>
</dbReference>